<reference evidence="1 2" key="1">
    <citation type="submission" date="2023-07" db="EMBL/GenBank/DDBJ databases">
        <title>Genomic Encyclopedia of Type Strains, Phase IV (KMG-IV): sequencing the most valuable type-strain genomes for metagenomic binning, comparative biology and taxonomic classification.</title>
        <authorList>
            <person name="Goeker M."/>
        </authorList>
    </citation>
    <scope>NUCLEOTIDE SEQUENCE [LARGE SCALE GENOMIC DNA]</scope>
    <source>
        <strain evidence="1 2">DSM 19922</strain>
    </source>
</reference>
<evidence type="ECO:0000313" key="2">
    <source>
        <dbReference type="Proteomes" id="UP001244552"/>
    </source>
</evidence>
<comment type="caution">
    <text evidence="1">The sequence shown here is derived from an EMBL/GenBank/DDBJ whole genome shotgun (WGS) entry which is preliminary data.</text>
</comment>
<protein>
    <recommendedName>
        <fullName evidence="3">Membrane bound FAD containing D-sorbitol dehydrogenase</fullName>
    </recommendedName>
</protein>
<dbReference type="PROSITE" id="PS51318">
    <property type="entry name" value="TAT"/>
    <property type="match status" value="1"/>
</dbReference>
<evidence type="ECO:0000313" key="1">
    <source>
        <dbReference type="EMBL" id="MDQ0534396.1"/>
    </source>
</evidence>
<sequence length="173" mass="18392">MSDTPAPSPLTPSRREVLAGIAGTAALALSPLDAVAAALKDLKPLLAASQRLTGIPLDLSYLDIGQIVWNTMRRSHGEAPLVRLLAVVNGAPEGSDLAPLLRRHDLLPIAQELTSLWYTGSTARKGRNGGTALFYNDALMWRSCAFTKPPATCGGPFGYWENPYAPAGADDRI</sequence>
<dbReference type="Proteomes" id="UP001244552">
    <property type="component" value="Unassembled WGS sequence"/>
</dbReference>
<dbReference type="InterPro" id="IPR024651">
    <property type="entry name" value="FAD-SLDH_ssu"/>
</dbReference>
<dbReference type="InterPro" id="IPR006311">
    <property type="entry name" value="TAT_signal"/>
</dbReference>
<keyword evidence="2" id="KW-1185">Reference proteome</keyword>
<evidence type="ECO:0008006" key="3">
    <source>
        <dbReference type="Google" id="ProtNLM"/>
    </source>
</evidence>
<organism evidence="1 2">
    <name type="scientific">Azospirillum picis</name>
    <dbReference type="NCBI Taxonomy" id="488438"/>
    <lineage>
        <taxon>Bacteria</taxon>
        <taxon>Pseudomonadati</taxon>
        <taxon>Pseudomonadota</taxon>
        <taxon>Alphaproteobacteria</taxon>
        <taxon>Rhodospirillales</taxon>
        <taxon>Azospirillaceae</taxon>
        <taxon>Azospirillum</taxon>
    </lineage>
</organism>
<gene>
    <name evidence="1" type="ORF">QO018_003269</name>
</gene>
<proteinExistence type="predicted"/>
<accession>A0ABU0MLX6</accession>
<dbReference type="RefSeq" id="WP_209984328.1">
    <property type="nucleotide sequence ID" value="NZ_JAGINO010000014.1"/>
</dbReference>
<dbReference type="EMBL" id="JAUSVU010000011">
    <property type="protein sequence ID" value="MDQ0534396.1"/>
    <property type="molecule type" value="Genomic_DNA"/>
</dbReference>
<dbReference type="Pfam" id="PF12318">
    <property type="entry name" value="FAD-SLDH"/>
    <property type="match status" value="1"/>
</dbReference>
<name>A0ABU0MLX6_9PROT</name>